<dbReference type="PROSITE" id="PS51085">
    <property type="entry name" value="2FE2S_FER_2"/>
    <property type="match status" value="1"/>
</dbReference>
<comment type="cofactor">
    <cofactor evidence="3">
        <name>[2Fe-2S] cluster</name>
        <dbReference type="ChEBI" id="CHEBI:190135"/>
    </cofactor>
</comment>
<name>A0A2J7ZPU8_9CHLO</name>
<evidence type="ECO:0000256" key="4">
    <source>
        <dbReference type="SAM" id="MobiDB-lite"/>
    </source>
</evidence>
<dbReference type="InterPro" id="IPR036010">
    <property type="entry name" value="2Fe-2S_ferredoxin-like_sf"/>
</dbReference>
<keyword evidence="1" id="KW-0408">Iron</keyword>
<dbReference type="InterPro" id="IPR001041">
    <property type="entry name" value="2Fe-2S_ferredoxin-type"/>
</dbReference>
<dbReference type="InterPro" id="IPR006058">
    <property type="entry name" value="2Fe2S_fd_BS"/>
</dbReference>
<gene>
    <name evidence="6" type="ORF">TSOC_011750</name>
</gene>
<protein>
    <recommendedName>
        <fullName evidence="5">2Fe-2S ferredoxin-type domain-containing protein</fullName>
    </recommendedName>
</protein>
<keyword evidence="2" id="KW-0411">Iron-sulfur</keyword>
<dbReference type="EMBL" id="PGGS01000687">
    <property type="protein sequence ID" value="PNH02272.1"/>
    <property type="molecule type" value="Genomic_DNA"/>
</dbReference>
<reference evidence="6 7" key="1">
    <citation type="journal article" date="2017" name="Mol. Biol. Evol.">
        <title>The 4-celled Tetrabaena socialis nuclear genome reveals the essential components for genetic control of cell number at the origin of multicellularity in the volvocine lineage.</title>
        <authorList>
            <person name="Featherston J."/>
            <person name="Arakaki Y."/>
            <person name="Hanschen E.R."/>
            <person name="Ferris P.J."/>
            <person name="Michod R.E."/>
            <person name="Olson B.J.S.C."/>
            <person name="Nozaki H."/>
            <person name="Durand P.M."/>
        </authorList>
    </citation>
    <scope>NUCLEOTIDE SEQUENCE [LARGE SCALE GENOMIC DNA]</scope>
    <source>
        <strain evidence="6 7">NIES-571</strain>
    </source>
</reference>
<evidence type="ECO:0000313" key="6">
    <source>
        <dbReference type="EMBL" id="PNH02272.1"/>
    </source>
</evidence>
<dbReference type="PROSITE" id="PS00197">
    <property type="entry name" value="2FE2S_FER_1"/>
    <property type="match status" value="1"/>
</dbReference>
<dbReference type="Pfam" id="PF00111">
    <property type="entry name" value="Fer2"/>
    <property type="match status" value="1"/>
</dbReference>
<proteinExistence type="predicted"/>
<dbReference type="Gene3D" id="3.10.20.30">
    <property type="match status" value="1"/>
</dbReference>
<organism evidence="6 7">
    <name type="scientific">Tetrabaena socialis</name>
    <dbReference type="NCBI Taxonomy" id="47790"/>
    <lineage>
        <taxon>Eukaryota</taxon>
        <taxon>Viridiplantae</taxon>
        <taxon>Chlorophyta</taxon>
        <taxon>core chlorophytes</taxon>
        <taxon>Chlorophyceae</taxon>
        <taxon>CS clade</taxon>
        <taxon>Chlamydomonadales</taxon>
        <taxon>Tetrabaenaceae</taxon>
        <taxon>Tetrabaena</taxon>
    </lineage>
</organism>
<evidence type="ECO:0000256" key="1">
    <source>
        <dbReference type="ARBA" id="ARBA00022714"/>
    </source>
</evidence>
<evidence type="ECO:0000256" key="3">
    <source>
        <dbReference type="ARBA" id="ARBA00034078"/>
    </source>
</evidence>
<dbReference type="CDD" id="cd00207">
    <property type="entry name" value="fer2"/>
    <property type="match status" value="1"/>
</dbReference>
<feature type="region of interest" description="Disordered" evidence="4">
    <location>
        <begin position="1"/>
        <end position="68"/>
    </location>
</feature>
<feature type="compositionally biased region" description="Low complexity" evidence="4">
    <location>
        <begin position="27"/>
        <end position="68"/>
    </location>
</feature>
<evidence type="ECO:0000313" key="7">
    <source>
        <dbReference type="Proteomes" id="UP000236333"/>
    </source>
</evidence>
<feature type="domain" description="2Fe-2S ferredoxin-type" evidence="5">
    <location>
        <begin position="69"/>
        <end position="155"/>
    </location>
</feature>
<dbReference type="Proteomes" id="UP000236333">
    <property type="component" value="Unassembled WGS sequence"/>
</dbReference>
<dbReference type="AlphaFoldDB" id="A0A2J7ZPU8"/>
<evidence type="ECO:0000259" key="5">
    <source>
        <dbReference type="PROSITE" id="PS51085"/>
    </source>
</evidence>
<dbReference type="OrthoDB" id="510469at2759"/>
<sequence>MNIVSRGANLPAGRQLRSRRGLDRRGSLPPTSASGSETAATTTGSSALLAPSSAPSPARSSPAASAPAEVVTVHFRQEGRSTQARPGEELMEAASRCAADIPTGCLHGSCGVCEVELFRYGPDGQLAGGPVVMRACVARVPRGWARVEVAMMPLDAVWGQDGWDT</sequence>
<dbReference type="InterPro" id="IPR012675">
    <property type="entry name" value="Beta-grasp_dom_sf"/>
</dbReference>
<keyword evidence="1" id="KW-0001">2Fe-2S</keyword>
<accession>A0A2J7ZPU8</accession>
<keyword evidence="7" id="KW-1185">Reference proteome</keyword>
<keyword evidence="1" id="KW-0479">Metal-binding</keyword>
<evidence type="ECO:0000256" key="2">
    <source>
        <dbReference type="ARBA" id="ARBA00023014"/>
    </source>
</evidence>
<comment type="caution">
    <text evidence="6">The sequence shown here is derived from an EMBL/GenBank/DDBJ whole genome shotgun (WGS) entry which is preliminary data.</text>
</comment>
<dbReference type="SUPFAM" id="SSF54292">
    <property type="entry name" value="2Fe-2S ferredoxin-like"/>
    <property type="match status" value="1"/>
</dbReference>
<dbReference type="GO" id="GO:0051537">
    <property type="term" value="F:2 iron, 2 sulfur cluster binding"/>
    <property type="evidence" value="ECO:0007669"/>
    <property type="project" value="UniProtKB-KW"/>
</dbReference>